<reference evidence="1 2" key="1">
    <citation type="journal article" date="2015" name="Nature">
        <title>rRNA introns, odd ribosomes, and small enigmatic genomes across a large radiation of phyla.</title>
        <authorList>
            <person name="Brown C.T."/>
            <person name="Hug L.A."/>
            <person name="Thomas B.C."/>
            <person name="Sharon I."/>
            <person name="Castelle C.J."/>
            <person name="Singh A."/>
            <person name="Wilkins M.J."/>
            <person name="Williams K.H."/>
            <person name="Banfield J.F."/>
        </authorList>
    </citation>
    <scope>NUCLEOTIDE SEQUENCE [LARGE SCALE GENOMIC DNA]</scope>
</reference>
<dbReference type="Proteomes" id="UP000033930">
    <property type="component" value="Unassembled WGS sequence"/>
</dbReference>
<proteinExistence type="predicted"/>
<dbReference type="PATRIC" id="fig|1618983.3.peg.537"/>
<evidence type="ECO:0000313" key="1">
    <source>
        <dbReference type="EMBL" id="KKR99044.1"/>
    </source>
</evidence>
<comment type="caution">
    <text evidence="1">The sequence shown here is derived from an EMBL/GenBank/DDBJ whole genome shotgun (WGS) entry which is preliminary data.</text>
</comment>
<name>A0A0G0VDS3_9BACT</name>
<evidence type="ECO:0000313" key="2">
    <source>
        <dbReference type="Proteomes" id="UP000033930"/>
    </source>
</evidence>
<sequence length="173" mass="19781">MADEIDLLKTKEAAPLEVVDLNLEEKKGIEGKVERIEESGGEKEVEEVKEVKEVLEGQSKVRAQEPTQVPVVKAPLLVDIERILAEDLTEVFLELPDDRKLAFKQKGEEVAVKIIEMIESGKTKIGKILRWIQEWLQMIPGVNRYFINQEAKIAADKVMKFAEDQKKRMQNKV</sequence>
<dbReference type="EMBL" id="LCAW01000011">
    <property type="protein sequence ID" value="KKR99044.1"/>
    <property type="molecule type" value="Genomic_DNA"/>
</dbReference>
<dbReference type="AlphaFoldDB" id="A0A0G0VDS3"/>
<accession>A0A0G0VDS3</accession>
<protein>
    <submittedName>
        <fullName evidence="1">Uncharacterized protein</fullName>
    </submittedName>
</protein>
<gene>
    <name evidence="1" type="ORF">UU50_C0011G0023</name>
</gene>
<organism evidence="1 2">
    <name type="scientific">Candidatus Uhrbacteria bacterium GW2011_GWC1_41_20</name>
    <dbReference type="NCBI Taxonomy" id="1618983"/>
    <lineage>
        <taxon>Bacteria</taxon>
        <taxon>Candidatus Uhriibacteriota</taxon>
    </lineage>
</organism>